<dbReference type="Pfam" id="PF00069">
    <property type="entry name" value="Pkinase"/>
    <property type="match status" value="1"/>
</dbReference>
<accession>A0ABW2CD05</accession>
<dbReference type="EC" id="2.7.11.1" evidence="2"/>
<dbReference type="SUPFAM" id="SSF56112">
    <property type="entry name" value="Protein kinase-like (PK-like)"/>
    <property type="match status" value="1"/>
</dbReference>
<dbReference type="RefSeq" id="WP_160820014.1">
    <property type="nucleotide sequence ID" value="NZ_JBHSXE010000001.1"/>
</dbReference>
<dbReference type="EMBL" id="JBHSXS010000001">
    <property type="protein sequence ID" value="MFC6878360.1"/>
    <property type="molecule type" value="Genomic_DNA"/>
</dbReference>
<keyword evidence="2" id="KW-0808">Transferase</keyword>
<evidence type="ECO:0000313" key="3">
    <source>
        <dbReference type="Proteomes" id="UP001596380"/>
    </source>
</evidence>
<evidence type="ECO:0000313" key="2">
    <source>
        <dbReference type="EMBL" id="MFC6878360.1"/>
    </source>
</evidence>
<dbReference type="PROSITE" id="PS00108">
    <property type="entry name" value="PROTEIN_KINASE_ST"/>
    <property type="match status" value="1"/>
</dbReference>
<sequence>MSTERWRLPGFIEDKELGSGAQGRVVLARHETSGYQVAIKYLAPELLNDAYARDTFRSEAALLKRVVNPFVAQFYSFMETPQGAAIILEAVPGTSLRTILDGRDEPFTPEAALATLKGSLVGLSAAHAAGVVHRDYKPANVLVQQNGQSKLIDFGVAVLTGQGGTGGTPSYMAPEQWNGQPSSPSTDIYAAACVFFECATGAKPYQGDTVEALRALHTTAPIPLHLLPEPLWPLLSRGLAKRQIDRYPDAGTFIAELEAIAVQSYGADWERRGAVVLAGIASALATAVPLVAIGSAMTAAPAATAVTGTAATGTAATAATGAAGTASQSALALGETTASTSKGVLVKVGGTKGVAGIGGTAVAATVAAGFLLWPSEQKVGGVDHGSVLVTFGRPGAWLNQPFMPASDTPYMGQDYTVRPARAKAGTRVTLVMKFKARSPGKAKYLPGGRRECFGEKSDRKDVIGYYHFAMGGSAPKGSKPNDGINEVSLYRSPPARIDELPWKGELSIPAKVKEENKKEPFIPSICAFLSTWTGTYTFTVPPKKVLRPGRYLITVAAPPHLTTLELDHADVPPEAAEARTVGSLPVFQVLSG</sequence>
<comment type="caution">
    <text evidence="2">The sequence shown here is derived from an EMBL/GenBank/DDBJ whole genome shotgun (WGS) entry which is preliminary data.</text>
</comment>
<reference evidence="3" key="1">
    <citation type="journal article" date="2019" name="Int. J. Syst. Evol. Microbiol.">
        <title>The Global Catalogue of Microorganisms (GCM) 10K type strain sequencing project: providing services to taxonomists for standard genome sequencing and annotation.</title>
        <authorList>
            <consortium name="The Broad Institute Genomics Platform"/>
            <consortium name="The Broad Institute Genome Sequencing Center for Infectious Disease"/>
            <person name="Wu L."/>
            <person name="Ma J."/>
        </authorList>
    </citation>
    <scope>NUCLEOTIDE SEQUENCE [LARGE SCALE GENOMIC DNA]</scope>
    <source>
        <strain evidence="3">JCM 3369</strain>
    </source>
</reference>
<dbReference type="GO" id="GO:0004674">
    <property type="term" value="F:protein serine/threonine kinase activity"/>
    <property type="evidence" value="ECO:0007669"/>
    <property type="project" value="UniProtKB-EC"/>
</dbReference>
<gene>
    <name evidence="2" type="ORF">ACFQKB_01135</name>
</gene>
<evidence type="ECO:0000259" key="1">
    <source>
        <dbReference type="PROSITE" id="PS50011"/>
    </source>
</evidence>
<dbReference type="InterPro" id="IPR008271">
    <property type="entry name" value="Ser/Thr_kinase_AS"/>
</dbReference>
<dbReference type="InterPro" id="IPR053235">
    <property type="entry name" value="Ser_Thr_kinase"/>
</dbReference>
<keyword evidence="2" id="KW-0418">Kinase</keyword>
<dbReference type="InterPro" id="IPR000719">
    <property type="entry name" value="Prot_kinase_dom"/>
</dbReference>
<organism evidence="2 3">
    <name type="scientific">Actinomadura yumaensis</name>
    <dbReference type="NCBI Taxonomy" id="111807"/>
    <lineage>
        <taxon>Bacteria</taxon>
        <taxon>Bacillati</taxon>
        <taxon>Actinomycetota</taxon>
        <taxon>Actinomycetes</taxon>
        <taxon>Streptosporangiales</taxon>
        <taxon>Thermomonosporaceae</taxon>
        <taxon>Actinomadura</taxon>
    </lineage>
</organism>
<dbReference type="PROSITE" id="PS50011">
    <property type="entry name" value="PROTEIN_KINASE_DOM"/>
    <property type="match status" value="1"/>
</dbReference>
<name>A0ABW2CD05_9ACTN</name>
<feature type="domain" description="Protein kinase" evidence="1">
    <location>
        <begin position="11"/>
        <end position="260"/>
    </location>
</feature>
<keyword evidence="3" id="KW-1185">Reference proteome</keyword>
<dbReference type="CDD" id="cd14014">
    <property type="entry name" value="STKc_PknB_like"/>
    <property type="match status" value="1"/>
</dbReference>
<dbReference type="Proteomes" id="UP001596380">
    <property type="component" value="Unassembled WGS sequence"/>
</dbReference>
<dbReference type="PANTHER" id="PTHR24361">
    <property type="entry name" value="MITOGEN-ACTIVATED KINASE KINASE KINASE"/>
    <property type="match status" value="1"/>
</dbReference>
<protein>
    <submittedName>
        <fullName evidence="2">Serine/threonine-protein kinase</fullName>
        <ecNumber evidence="2">2.7.11.1</ecNumber>
    </submittedName>
</protein>
<proteinExistence type="predicted"/>
<dbReference type="InterPro" id="IPR011009">
    <property type="entry name" value="Kinase-like_dom_sf"/>
</dbReference>
<dbReference type="Gene3D" id="1.10.510.10">
    <property type="entry name" value="Transferase(Phosphotransferase) domain 1"/>
    <property type="match status" value="1"/>
</dbReference>